<protein>
    <recommendedName>
        <fullName evidence="6">ABC transmembrane type-1 domain-containing protein</fullName>
    </recommendedName>
</protein>
<dbReference type="EMBL" id="JARBDR010000342">
    <property type="protein sequence ID" value="KAJ8313878.1"/>
    <property type="molecule type" value="Genomic_DNA"/>
</dbReference>
<dbReference type="CDD" id="cd18577">
    <property type="entry name" value="ABC_6TM_Pgp_ABCB1_D1_like"/>
    <property type="match status" value="1"/>
</dbReference>
<feature type="transmembrane region" description="Helical" evidence="5">
    <location>
        <begin position="185"/>
        <end position="204"/>
    </location>
</feature>
<keyword evidence="2 5" id="KW-0812">Transmembrane</keyword>
<keyword evidence="3 5" id="KW-1133">Transmembrane helix</keyword>
<evidence type="ECO:0000313" key="7">
    <source>
        <dbReference type="EMBL" id="KAJ8313878.1"/>
    </source>
</evidence>
<dbReference type="Pfam" id="PF00664">
    <property type="entry name" value="ABC_membrane"/>
    <property type="match status" value="1"/>
</dbReference>
<dbReference type="Proteomes" id="UP001217089">
    <property type="component" value="Unassembled WGS sequence"/>
</dbReference>
<gene>
    <name evidence="7" type="ORF">KUTeg_008439</name>
</gene>
<keyword evidence="4 5" id="KW-0472">Membrane</keyword>
<dbReference type="PROSITE" id="PS50929">
    <property type="entry name" value="ABC_TM1F"/>
    <property type="match status" value="1"/>
</dbReference>
<dbReference type="InterPro" id="IPR036640">
    <property type="entry name" value="ABC1_TM_sf"/>
</dbReference>
<evidence type="ECO:0000256" key="2">
    <source>
        <dbReference type="ARBA" id="ARBA00022692"/>
    </source>
</evidence>
<evidence type="ECO:0000313" key="8">
    <source>
        <dbReference type="Proteomes" id="UP001217089"/>
    </source>
</evidence>
<feature type="transmembrane region" description="Helical" evidence="5">
    <location>
        <begin position="210"/>
        <end position="228"/>
    </location>
</feature>
<keyword evidence="8" id="KW-1185">Reference proteome</keyword>
<evidence type="ECO:0000256" key="3">
    <source>
        <dbReference type="ARBA" id="ARBA00022989"/>
    </source>
</evidence>
<evidence type="ECO:0000259" key="6">
    <source>
        <dbReference type="PROSITE" id="PS50929"/>
    </source>
</evidence>
<comment type="caution">
    <text evidence="7">The sequence shown here is derived from an EMBL/GenBank/DDBJ whole genome shotgun (WGS) entry which is preliminary data.</text>
</comment>
<dbReference type="PANTHER" id="PTHR43394:SF22">
    <property type="entry name" value="ABC TRANSMEMBRANE TYPE-1 DOMAIN-CONTAINING PROTEIN"/>
    <property type="match status" value="1"/>
</dbReference>
<feature type="transmembrane region" description="Helical" evidence="5">
    <location>
        <begin position="106"/>
        <end position="132"/>
    </location>
</feature>
<feature type="domain" description="ABC transmembrane type-1" evidence="6">
    <location>
        <begin position="85"/>
        <end position="250"/>
    </location>
</feature>
<feature type="transmembrane region" description="Helical" evidence="5">
    <location>
        <begin position="83"/>
        <end position="100"/>
    </location>
</feature>
<evidence type="ECO:0000256" key="1">
    <source>
        <dbReference type="ARBA" id="ARBA00004141"/>
    </source>
</evidence>
<evidence type="ECO:0000256" key="5">
    <source>
        <dbReference type="SAM" id="Phobius"/>
    </source>
</evidence>
<dbReference type="InterPro" id="IPR011527">
    <property type="entry name" value="ABC1_TM_dom"/>
</dbReference>
<dbReference type="Gene3D" id="1.20.1560.10">
    <property type="entry name" value="ABC transporter type 1, transmembrane domain"/>
    <property type="match status" value="1"/>
</dbReference>
<accession>A0ABQ9F946</accession>
<dbReference type="InterPro" id="IPR039421">
    <property type="entry name" value="Type_1_exporter"/>
</dbReference>
<sequence length="250" mass="28514">MAEDKIESQIDITIPEISVSIDDNYNETELDMTKNISPDRSLKFGNEFTETSARNQDMIKNASPDHCVFEWDKHFGYCDRLDVLLLIMGLVTAVISGAAIPIILPISVYFCCVGVAAFIFSCIHSFCFNIAAQRQMKRIHTRFFRSILQQDISWFDTHKTGELSARFSHDMDVIYEGLGDKVSQMIQWLWTFIFSFVIAFISSWKLALAVIPFCFMVVVAGGFMTRWVQKLAKEESECYAKAGSIAEEIY</sequence>
<proteinExistence type="predicted"/>
<evidence type="ECO:0000256" key="4">
    <source>
        <dbReference type="ARBA" id="ARBA00023136"/>
    </source>
</evidence>
<dbReference type="PANTHER" id="PTHR43394">
    <property type="entry name" value="ATP-DEPENDENT PERMEASE MDL1, MITOCHONDRIAL"/>
    <property type="match status" value="1"/>
</dbReference>
<dbReference type="SUPFAM" id="SSF90123">
    <property type="entry name" value="ABC transporter transmembrane region"/>
    <property type="match status" value="1"/>
</dbReference>
<reference evidence="7 8" key="1">
    <citation type="submission" date="2022-12" db="EMBL/GenBank/DDBJ databases">
        <title>Chromosome-level genome of Tegillarca granosa.</title>
        <authorList>
            <person name="Kim J."/>
        </authorList>
    </citation>
    <scope>NUCLEOTIDE SEQUENCE [LARGE SCALE GENOMIC DNA]</scope>
    <source>
        <strain evidence="7">Teg-2019</strain>
        <tissue evidence="7">Adductor muscle</tissue>
    </source>
</reference>
<name>A0ABQ9F946_TEGGR</name>
<comment type="subcellular location">
    <subcellularLocation>
        <location evidence="1">Membrane</location>
        <topology evidence="1">Multi-pass membrane protein</topology>
    </subcellularLocation>
</comment>
<organism evidence="7 8">
    <name type="scientific">Tegillarca granosa</name>
    <name type="common">Malaysian cockle</name>
    <name type="synonym">Anadara granosa</name>
    <dbReference type="NCBI Taxonomy" id="220873"/>
    <lineage>
        <taxon>Eukaryota</taxon>
        <taxon>Metazoa</taxon>
        <taxon>Spiralia</taxon>
        <taxon>Lophotrochozoa</taxon>
        <taxon>Mollusca</taxon>
        <taxon>Bivalvia</taxon>
        <taxon>Autobranchia</taxon>
        <taxon>Pteriomorphia</taxon>
        <taxon>Arcoida</taxon>
        <taxon>Arcoidea</taxon>
        <taxon>Arcidae</taxon>
        <taxon>Tegillarca</taxon>
    </lineage>
</organism>